<name>A0A1T4KIV9_PORCN</name>
<organism evidence="1 2">
    <name type="scientific">Porphyromonas cangingivalis</name>
    <dbReference type="NCBI Taxonomy" id="36874"/>
    <lineage>
        <taxon>Bacteria</taxon>
        <taxon>Pseudomonadati</taxon>
        <taxon>Bacteroidota</taxon>
        <taxon>Bacteroidia</taxon>
        <taxon>Bacteroidales</taxon>
        <taxon>Porphyromonadaceae</taxon>
        <taxon>Porphyromonas</taxon>
    </lineage>
</organism>
<sequence length="128" mass="14995">MDSTLLKIHSKLKLVLILSLYPKEVAPALEYVLTGSEEALRNLVEEEEKNKRTDYLISFPGFPGCPTAIKHFEEFRRMGLDNDQIVRLNLILHFRNSVLLAYHRYLHNNDTDALQEAYDQLKEHLWVE</sequence>
<dbReference type="AlphaFoldDB" id="A0A1T4KIV9"/>
<gene>
    <name evidence="1" type="ORF">SAMN02745205_00748</name>
</gene>
<accession>A0A1T4KIV9</accession>
<protein>
    <submittedName>
        <fullName evidence="1">Uncharacterized protein</fullName>
    </submittedName>
</protein>
<dbReference type="EMBL" id="FUWL01000005">
    <property type="protein sequence ID" value="SJZ42331.1"/>
    <property type="molecule type" value="Genomic_DNA"/>
</dbReference>
<proteinExistence type="predicted"/>
<dbReference type="RefSeq" id="WP_025839120.1">
    <property type="nucleotide sequence ID" value="NZ_FUWL01000005.1"/>
</dbReference>
<dbReference type="Proteomes" id="UP000189956">
    <property type="component" value="Unassembled WGS sequence"/>
</dbReference>
<evidence type="ECO:0000313" key="1">
    <source>
        <dbReference type="EMBL" id="SJZ42331.1"/>
    </source>
</evidence>
<reference evidence="1 2" key="1">
    <citation type="submission" date="2017-02" db="EMBL/GenBank/DDBJ databases">
        <authorList>
            <person name="Peterson S.W."/>
        </authorList>
    </citation>
    <scope>NUCLEOTIDE SEQUENCE [LARGE SCALE GENOMIC DNA]</scope>
    <source>
        <strain evidence="1 2">ATCC 700135</strain>
    </source>
</reference>
<evidence type="ECO:0000313" key="2">
    <source>
        <dbReference type="Proteomes" id="UP000189956"/>
    </source>
</evidence>